<dbReference type="InterPro" id="IPR036388">
    <property type="entry name" value="WH-like_DNA-bd_sf"/>
</dbReference>
<dbReference type="InterPro" id="IPR018490">
    <property type="entry name" value="cNMP-bd_dom_sf"/>
</dbReference>
<evidence type="ECO:0000313" key="7">
    <source>
        <dbReference type="Proteomes" id="UP001431902"/>
    </source>
</evidence>
<feature type="domain" description="HTH crp-type" evidence="5">
    <location>
        <begin position="158"/>
        <end position="228"/>
    </location>
</feature>
<dbReference type="Gene3D" id="1.10.10.10">
    <property type="entry name" value="Winged helix-like DNA-binding domain superfamily/Winged helix DNA-binding domain"/>
    <property type="match status" value="1"/>
</dbReference>
<dbReference type="InterPro" id="IPR012318">
    <property type="entry name" value="HTH_CRP"/>
</dbReference>
<keyword evidence="7" id="KW-1185">Reference proteome</keyword>
<dbReference type="PANTHER" id="PTHR24567">
    <property type="entry name" value="CRP FAMILY TRANSCRIPTIONAL REGULATORY PROTEIN"/>
    <property type="match status" value="1"/>
</dbReference>
<comment type="caution">
    <text evidence="6">The sequence shown here is derived from an EMBL/GenBank/DDBJ whole genome shotgun (WGS) entry which is preliminary data.</text>
</comment>
<evidence type="ECO:0000256" key="3">
    <source>
        <dbReference type="ARBA" id="ARBA00023163"/>
    </source>
</evidence>
<evidence type="ECO:0000259" key="5">
    <source>
        <dbReference type="PROSITE" id="PS51063"/>
    </source>
</evidence>
<dbReference type="InterPro" id="IPR036390">
    <property type="entry name" value="WH_DNA-bd_sf"/>
</dbReference>
<dbReference type="Pfam" id="PF00027">
    <property type="entry name" value="cNMP_binding"/>
    <property type="match status" value="1"/>
</dbReference>
<dbReference type="PROSITE" id="PS51063">
    <property type="entry name" value="HTH_CRP_2"/>
    <property type="match status" value="1"/>
</dbReference>
<dbReference type="SMART" id="SM00100">
    <property type="entry name" value="cNMP"/>
    <property type="match status" value="1"/>
</dbReference>
<organism evidence="6 7">
    <name type="scientific">Limnohabitans lacus</name>
    <dbReference type="NCBI Taxonomy" id="3045173"/>
    <lineage>
        <taxon>Bacteria</taxon>
        <taxon>Pseudomonadati</taxon>
        <taxon>Pseudomonadota</taxon>
        <taxon>Betaproteobacteria</taxon>
        <taxon>Burkholderiales</taxon>
        <taxon>Comamonadaceae</taxon>
        <taxon>Limnohabitans</taxon>
    </lineage>
</organism>
<feature type="domain" description="Cyclic nucleotide-binding" evidence="4">
    <location>
        <begin position="24"/>
        <end position="116"/>
    </location>
</feature>
<dbReference type="Gene3D" id="2.60.120.10">
    <property type="entry name" value="Jelly Rolls"/>
    <property type="match status" value="1"/>
</dbReference>
<reference evidence="6" key="1">
    <citation type="submission" date="2023-05" db="EMBL/GenBank/DDBJ databases">
        <title>Limnohabitans sp. strain HM2-2 Genome sequencing and assembly.</title>
        <authorList>
            <person name="Jung Y."/>
        </authorList>
    </citation>
    <scope>NUCLEOTIDE SEQUENCE</scope>
    <source>
        <strain evidence="6">HM2-2</strain>
    </source>
</reference>
<dbReference type="RefSeq" id="WP_283223188.1">
    <property type="nucleotide sequence ID" value="NZ_JASGBH010000002.1"/>
</dbReference>
<dbReference type="EMBL" id="JASGBH010000002">
    <property type="protein sequence ID" value="MDI9232777.1"/>
    <property type="molecule type" value="Genomic_DNA"/>
</dbReference>
<evidence type="ECO:0000256" key="1">
    <source>
        <dbReference type="ARBA" id="ARBA00023015"/>
    </source>
</evidence>
<name>A0ABT6X3T1_9BURK</name>
<dbReference type="InterPro" id="IPR000595">
    <property type="entry name" value="cNMP-bd_dom"/>
</dbReference>
<dbReference type="CDD" id="cd00038">
    <property type="entry name" value="CAP_ED"/>
    <property type="match status" value="1"/>
</dbReference>
<evidence type="ECO:0000313" key="6">
    <source>
        <dbReference type="EMBL" id="MDI9232777.1"/>
    </source>
</evidence>
<dbReference type="Proteomes" id="UP001431902">
    <property type="component" value="Unassembled WGS sequence"/>
</dbReference>
<dbReference type="Pfam" id="PF13545">
    <property type="entry name" value="HTH_Crp_2"/>
    <property type="match status" value="1"/>
</dbReference>
<dbReference type="InterPro" id="IPR050397">
    <property type="entry name" value="Env_Response_Regulators"/>
</dbReference>
<gene>
    <name evidence="6" type="ORF">QLQ16_02910</name>
</gene>
<dbReference type="SUPFAM" id="SSF51206">
    <property type="entry name" value="cAMP-binding domain-like"/>
    <property type="match status" value="1"/>
</dbReference>
<keyword evidence="1" id="KW-0805">Transcription regulation</keyword>
<dbReference type="PROSITE" id="PS50042">
    <property type="entry name" value="CNMP_BINDING_3"/>
    <property type="match status" value="1"/>
</dbReference>
<dbReference type="SMART" id="SM00419">
    <property type="entry name" value="HTH_CRP"/>
    <property type="match status" value="1"/>
</dbReference>
<dbReference type="PANTHER" id="PTHR24567:SF68">
    <property type="entry name" value="DNA-BINDING TRANSCRIPTIONAL DUAL REGULATOR CRP"/>
    <property type="match status" value="1"/>
</dbReference>
<keyword evidence="3" id="KW-0804">Transcription</keyword>
<sequence>MATTPSVHQRRRSPTTDELASIPWLALLTPSERQQIESELVVSDPQPGDYVCRVGRPATYWFGVVSGLLKMSSDNESGQTMTFTGVPPGGWFGEGTALKREVYRYNIQPLRASVVAGLPVETFHWLIDHSLGFNRFIMNQLNERLGQFIAARELDRMNNPELRLARNLATLFNPVLFSGVGEVLRITQQELAYLVGLSRQRVNEALKVLEERQLIRVEYGGLRILDLQGLRTAQFL</sequence>
<dbReference type="SUPFAM" id="SSF46785">
    <property type="entry name" value="Winged helix' DNA-binding domain"/>
    <property type="match status" value="1"/>
</dbReference>
<proteinExistence type="predicted"/>
<evidence type="ECO:0000259" key="4">
    <source>
        <dbReference type="PROSITE" id="PS50042"/>
    </source>
</evidence>
<dbReference type="InterPro" id="IPR014710">
    <property type="entry name" value="RmlC-like_jellyroll"/>
</dbReference>
<protein>
    <submittedName>
        <fullName evidence="6">Crp/Fnr family transcriptional regulator</fullName>
    </submittedName>
</protein>
<keyword evidence="2" id="KW-0238">DNA-binding</keyword>
<accession>A0ABT6X3T1</accession>
<evidence type="ECO:0000256" key="2">
    <source>
        <dbReference type="ARBA" id="ARBA00023125"/>
    </source>
</evidence>